<dbReference type="Gene3D" id="3.30.1490.20">
    <property type="entry name" value="ATP-grasp fold, A domain"/>
    <property type="match status" value="1"/>
</dbReference>
<evidence type="ECO:0000256" key="18">
    <source>
        <dbReference type="ARBA" id="ARBA00062056"/>
    </source>
</evidence>
<dbReference type="Pfam" id="PF02786">
    <property type="entry name" value="CPSase_L_D2"/>
    <property type="match status" value="2"/>
</dbReference>
<dbReference type="InterPro" id="IPR006275">
    <property type="entry name" value="CPSase_lsu"/>
</dbReference>
<evidence type="ECO:0000256" key="8">
    <source>
        <dbReference type="ARBA" id="ARBA00022723"/>
    </source>
</evidence>
<feature type="binding site" evidence="19">
    <location>
        <position position="790"/>
    </location>
    <ligand>
        <name>ATP</name>
        <dbReference type="ChEBI" id="CHEBI:30616"/>
        <label>2</label>
    </ligand>
</feature>
<comment type="pathway">
    <text evidence="3 19">Amino-acid biosynthesis; L-arginine biosynthesis; carbamoyl phosphate from bicarbonate: step 1/1.</text>
</comment>
<feature type="binding site" evidence="19">
    <location>
        <position position="210"/>
    </location>
    <ligand>
        <name>ATP</name>
        <dbReference type="ChEBI" id="CHEBI:30616"/>
        <label>1</label>
    </ligand>
</feature>
<evidence type="ECO:0000256" key="19">
    <source>
        <dbReference type="HAMAP-Rule" id="MF_01210"/>
    </source>
</evidence>
<dbReference type="NCBIfam" id="TIGR01369">
    <property type="entry name" value="CPSaseII_lrg"/>
    <property type="match status" value="1"/>
</dbReference>
<feature type="binding site" evidence="19">
    <location>
        <position position="830"/>
    </location>
    <ligand>
        <name>ATP</name>
        <dbReference type="ChEBI" id="CHEBI:30616"/>
        <label>2</label>
    </ligand>
</feature>
<feature type="binding site" evidence="19">
    <location>
        <position position="169"/>
    </location>
    <ligand>
        <name>ATP</name>
        <dbReference type="ChEBI" id="CHEBI:30616"/>
        <label>1</label>
    </ligand>
</feature>
<dbReference type="FunFam" id="3.40.50.20:FF:000002">
    <property type="entry name" value="Carbamoyl-phosphate synthase large chain"/>
    <property type="match status" value="1"/>
</dbReference>
<feature type="binding site" evidence="19">
    <location>
        <position position="755"/>
    </location>
    <ligand>
        <name>ATP</name>
        <dbReference type="ChEBI" id="CHEBI:30616"/>
        <label>2</label>
    </ligand>
</feature>
<dbReference type="PANTHER" id="PTHR11405">
    <property type="entry name" value="CARBAMOYLTRANSFERASE FAMILY MEMBER"/>
    <property type="match status" value="1"/>
</dbReference>
<dbReference type="EC" id="6.3.5.5" evidence="19"/>
<feature type="binding site" evidence="19">
    <location>
        <position position="285"/>
    </location>
    <ligand>
        <name>ATP</name>
        <dbReference type="ChEBI" id="CHEBI:30616"/>
        <label>1</label>
    </ligand>
</feature>
<accession>A0A2N6VQM2</accession>
<feature type="binding site" evidence="19">
    <location>
        <position position="830"/>
    </location>
    <ligand>
        <name>Mn(2+)</name>
        <dbReference type="ChEBI" id="CHEBI:29035"/>
        <label>3</label>
    </ligand>
</feature>
<dbReference type="FunFam" id="3.30.470.20:FF:000014">
    <property type="entry name" value="Carbamoyl-phosphate synthase large chain"/>
    <property type="match status" value="1"/>
</dbReference>
<evidence type="ECO:0000259" key="21">
    <source>
        <dbReference type="PROSITE" id="PS51855"/>
    </source>
</evidence>
<feature type="binding site" evidence="19">
    <location>
        <position position="787"/>
    </location>
    <ligand>
        <name>ATP</name>
        <dbReference type="ChEBI" id="CHEBI:30616"/>
        <label>2</label>
    </ligand>
</feature>
<feature type="binding site" evidence="19">
    <location>
        <position position="242"/>
    </location>
    <ligand>
        <name>ATP</name>
        <dbReference type="ChEBI" id="CHEBI:30616"/>
        <label>1</label>
    </ligand>
</feature>
<evidence type="ECO:0000256" key="16">
    <source>
        <dbReference type="ARBA" id="ARBA00048816"/>
    </source>
</evidence>
<dbReference type="FunFam" id="3.40.50.20:FF:000001">
    <property type="entry name" value="Carbamoyl-phosphate synthase large chain"/>
    <property type="match status" value="1"/>
</dbReference>
<keyword evidence="14" id="KW-0464">Manganese</keyword>
<dbReference type="InterPro" id="IPR016185">
    <property type="entry name" value="PreATP-grasp_dom_sf"/>
</dbReference>
<dbReference type="RefSeq" id="WP_102238080.1">
    <property type="nucleotide sequence ID" value="NZ_PNHK01000001.1"/>
</dbReference>
<dbReference type="Gene3D" id="1.10.1030.10">
    <property type="entry name" value="Carbamoyl-phosphate synthetase, large subunit oligomerisation domain"/>
    <property type="match status" value="1"/>
</dbReference>
<dbReference type="PRINTS" id="PR00098">
    <property type="entry name" value="CPSASE"/>
</dbReference>
<evidence type="ECO:0000256" key="10">
    <source>
        <dbReference type="ARBA" id="ARBA00022741"/>
    </source>
</evidence>
<organism evidence="22 23">
    <name type="scientific">Brevibacterium paucivorans</name>
    <dbReference type="NCBI Taxonomy" id="170994"/>
    <lineage>
        <taxon>Bacteria</taxon>
        <taxon>Bacillati</taxon>
        <taxon>Actinomycetota</taxon>
        <taxon>Actinomycetes</taxon>
        <taxon>Micrococcales</taxon>
        <taxon>Brevibacteriaceae</taxon>
        <taxon>Brevibacterium</taxon>
    </lineage>
</organism>
<dbReference type="EC" id="6.3.4.16" evidence="19"/>
<dbReference type="HAMAP" id="MF_01210_B">
    <property type="entry name" value="CPSase_L_chain_B"/>
    <property type="match status" value="1"/>
</dbReference>
<keyword evidence="12" id="KW-0460">Magnesium</keyword>
<dbReference type="SUPFAM" id="SSF56059">
    <property type="entry name" value="Glutathione synthetase ATP-binding domain-like"/>
    <property type="match status" value="2"/>
</dbReference>
<dbReference type="UniPathway" id="UPA00070">
    <property type="reaction ID" value="UER00115"/>
</dbReference>
<feature type="binding site" evidence="19">
    <location>
        <position position="788"/>
    </location>
    <ligand>
        <name>ATP</name>
        <dbReference type="ChEBI" id="CHEBI:30616"/>
        <label>2</label>
    </ligand>
</feature>
<dbReference type="SUPFAM" id="SSF48108">
    <property type="entry name" value="Carbamoyl phosphate synthetase, large subunit connection domain"/>
    <property type="match status" value="1"/>
</dbReference>
<feature type="binding site" evidence="19">
    <location>
        <position position="830"/>
    </location>
    <ligand>
        <name>Mg(2+)</name>
        <dbReference type="ChEBI" id="CHEBI:18420"/>
        <label>3</label>
    </ligand>
</feature>
<dbReference type="CDD" id="cd01424">
    <property type="entry name" value="MGS_CPS_II"/>
    <property type="match status" value="1"/>
</dbReference>
<dbReference type="SMART" id="SM01096">
    <property type="entry name" value="CPSase_L_D3"/>
    <property type="match status" value="1"/>
</dbReference>
<evidence type="ECO:0000256" key="15">
    <source>
        <dbReference type="ARBA" id="ARBA00047359"/>
    </source>
</evidence>
<feature type="binding site" evidence="19">
    <location>
        <position position="241"/>
    </location>
    <ligand>
        <name>ATP</name>
        <dbReference type="ChEBI" id="CHEBI:30616"/>
        <label>1</label>
    </ligand>
</feature>
<dbReference type="FunFam" id="3.30.470.20:FF:000007">
    <property type="entry name" value="Carbamoyl-phosphate synthase large chain"/>
    <property type="match status" value="1"/>
</dbReference>
<evidence type="ECO:0000259" key="20">
    <source>
        <dbReference type="PROSITE" id="PS50975"/>
    </source>
</evidence>
<dbReference type="EMBL" id="PNHK01000001">
    <property type="protein sequence ID" value="PMD06435.1"/>
    <property type="molecule type" value="Genomic_DNA"/>
</dbReference>
<feature type="domain" description="ATP-grasp" evidence="20">
    <location>
        <begin position="133"/>
        <end position="328"/>
    </location>
</feature>
<feature type="binding site" evidence="19">
    <location>
        <position position="176"/>
    </location>
    <ligand>
        <name>ATP</name>
        <dbReference type="ChEBI" id="CHEBI:30616"/>
        <label>1</label>
    </ligand>
</feature>
<comment type="subunit">
    <text evidence="18 19">Composed of two chains; the small (or glutamine) chain promotes the hydrolysis of glutamine to ammonia, which is used by the large (or ammonia) chain to synthesize carbamoyl phosphate. Tetramer of heterodimers (alpha,beta)4.</text>
</comment>
<evidence type="ECO:0000256" key="13">
    <source>
        <dbReference type="ARBA" id="ARBA00022975"/>
    </source>
</evidence>
<dbReference type="OrthoDB" id="9804197at2"/>
<dbReference type="SUPFAM" id="SSF52335">
    <property type="entry name" value="Methylglyoxal synthase-like"/>
    <property type="match status" value="1"/>
</dbReference>
<dbReference type="PROSITE" id="PS50975">
    <property type="entry name" value="ATP_GRASP"/>
    <property type="match status" value="2"/>
</dbReference>
<comment type="catalytic activity">
    <reaction evidence="15 19">
        <text>hydrogencarbonate + NH4(+) + 2 ATP = carbamoyl phosphate + 2 ADP + phosphate + 2 H(+)</text>
        <dbReference type="Rhea" id="RHEA:18029"/>
        <dbReference type="ChEBI" id="CHEBI:15378"/>
        <dbReference type="ChEBI" id="CHEBI:17544"/>
        <dbReference type="ChEBI" id="CHEBI:28938"/>
        <dbReference type="ChEBI" id="CHEBI:30616"/>
        <dbReference type="ChEBI" id="CHEBI:43474"/>
        <dbReference type="ChEBI" id="CHEBI:58228"/>
        <dbReference type="ChEBI" id="CHEBI:456216"/>
        <dbReference type="EC" id="6.3.4.16"/>
    </reaction>
</comment>
<protein>
    <recommendedName>
        <fullName evidence="19">Carbamoyl phosphate synthase large chain</fullName>
        <ecNumber evidence="19">6.3.4.16</ecNumber>
        <ecNumber evidence="19">6.3.5.5</ecNumber>
    </recommendedName>
    <alternativeName>
        <fullName evidence="19">Carbamoyl phosphate synthetase ammonia chain</fullName>
    </alternativeName>
</protein>
<feature type="binding site" evidence="19">
    <location>
        <position position="762"/>
    </location>
    <ligand>
        <name>ATP</name>
        <dbReference type="ChEBI" id="CHEBI:30616"/>
        <label>2</label>
    </ligand>
</feature>
<feature type="binding site" evidence="19">
    <location>
        <position position="842"/>
    </location>
    <ligand>
        <name>Mn(2+)</name>
        <dbReference type="ChEBI" id="CHEBI:29035"/>
        <label>4</label>
    </ligand>
</feature>
<evidence type="ECO:0000256" key="1">
    <source>
        <dbReference type="ARBA" id="ARBA00001936"/>
    </source>
</evidence>
<sequence length="1089" mass="117712">MPLRKDLQSVLVIGSGPIVIGQACEFDYSGTQACRVLRSEGLRVILVNSNPATIMTDPDIADATYVEPIDPEVIEAIIAKERPDALLPTLGGQTALNAAINLHKAGVLEKYGVELIGADVDAIERGENRQQFKDVVEACGAEVARSRIAHTMDECLEAAKELGYPMVVRPSFTMGGLGSGMAYNEDDLRRIAGDGLHDSLTNEVLLEESILGWKEYELELMRDRNDNVVVVCSIENFDPVGVHTGDSITVAPAMTLTDVEFQKMRDIGIAIIREVGVDTGGCNIQFAINPDNGRIVVIEMNPRVSRSSALASKATGFPIAKIAAKLAVGYSLDEIRNDITQETPASFEPALDYVVVKVPRFAFEKFPAADPTLTTTMKSVGEVMALGRNFTTALQKAMRSMEQKGSQFDFTKRLDLEDADVKKQVLAQLAHPTAERIHTVITALNSGMSIEEIHEASDIDPWYLDQMKLLCEVAEVVRTQDLSPQVLKLAKRHGFSDEQIGALRHLDAQVVTGVRHALGIRPVYKTVDTCAGEFAAHTPYHYSSYDQETEVQPRDREAVIILGSGPNRIGQGIEFDYSCVHATMALAEAGYETIMVNCNPETVSTDYDTADRLYFEPLTFEDVMEIYNAELAAGPIKGVVCTLGGQTPLGLAARLKEAGVPVLGTQPEAIDLAEDRGEFGRVLDQAGLRAPKHGTATTYEEAETIAESIGYPVLVRPSYVLGGRGMQIVYDNAQLRSYMDSATEVSPTRPVLVDRFLEDAVEIDVDALYDGNDLYIGGVMEHIEEAGIHSGDSACVLPAITLGENVLTRVRSATRAIAEGTGVRGLLNIQFAIAADVLYVIEANPRASRTVPFVSKATGTQLAKAAAKIAVGDTIASMRGTLLEAEDDGSYVNLDRPVAVKEAVLPFRRFRDTDGRVVDSILGPEMRSTGEVMGIAPTFPVAFAKAEMGAGASLPTQGRVFVSVADRDKRAAVLPVKKLIDMGFEVICTEGTAAVMARYGIETVAMKKYFELQDGERSILDDIAERKIDLVVNVPSGRQERADGYEIRAAATAAPLPILTTTAEFAAAVSAIEAIRTADFGVASLQDWA</sequence>
<dbReference type="Gene3D" id="3.40.50.1380">
    <property type="entry name" value="Methylglyoxal synthase-like domain"/>
    <property type="match status" value="1"/>
</dbReference>
<dbReference type="PANTHER" id="PTHR11405:SF53">
    <property type="entry name" value="CARBAMOYL-PHOSPHATE SYNTHASE [AMMONIA], MITOCHONDRIAL"/>
    <property type="match status" value="1"/>
</dbReference>
<evidence type="ECO:0000256" key="12">
    <source>
        <dbReference type="ARBA" id="ARBA00022842"/>
    </source>
</evidence>
<comment type="cofactor">
    <cofactor evidence="1">
        <name>Mn(2+)</name>
        <dbReference type="ChEBI" id="CHEBI:29035"/>
    </cofactor>
</comment>
<dbReference type="NCBIfam" id="NF003671">
    <property type="entry name" value="PRK05294.1"/>
    <property type="match status" value="1"/>
</dbReference>
<dbReference type="InterPro" id="IPR036897">
    <property type="entry name" value="CarbamoylP_synth_lsu_oligo_sf"/>
</dbReference>
<feature type="binding site" evidence="19">
    <location>
        <position position="285"/>
    </location>
    <ligand>
        <name>Mn(2+)</name>
        <dbReference type="ChEBI" id="CHEBI:29035"/>
        <label>1</label>
    </ligand>
</feature>
<keyword evidence="11 19" id="KW-0067">ATP-binding</keyword>
<dbReference type="SUPFAM" id="SSF52440">
    <property type="entry name" value="PreATP-grasp domain"/>
    <property type="match status" value="2"/>
</dbReference>
<evidence type="ECO:0000256" key="5">
    <source>
        <dbReference type="ARBA" id="ARBA00022571"/>
    </source>
</evidence>
<comment type="caution">
    <text evidence="19">Lacks conserved residue(s) required for the propagation of feature annotation.</text>
</comment>
<dbReference type="PROSITE" id="PS00866">
    <property type="entry name" value="CPSASE_1"/>
    <property type="match status" value="2"/>
</dbReference>
<evidence type="ECO:0000256" key="7">
    <source>
        <dbReference type="ARBA" id="ARBA00022605"/>
    </source>
</evidence>
<keyword evidence="5 19" id="KW-0055">Arginine biosynthesis</keyword>
<dbReference type="FunFam" id="1.10.1030.10:FF:000002">
    <property type="entry name" value="Carbamoyl-phosphate synthase large chain"/>
    <property type="match status" value="1"/>
</dbReference>
<evidence type="ECO:0000256" key="17">
    <source>
        <dbReference type="ARBA" id="ARBA00057223"/>
    </source>
</evidence>
<feature type="binding site" evidence="19">
    <location>
        <position position="299"/>
    </location>
    <ligand>
        <name>Mg(2+)</name>
        <dbReference type="ChEBI" id="CHEBI:18420"/>
        <label>1</label>
    </ligand>
</feature>
<dbReference type="InterPro" id="IPR033937">
    <property type="entry name" value="MGS_CPS_CarB"/>
</dbReference>
<reference evidence="22 23" key="1">
    <citation type="submission" date="2017-09" db="EMBL/GenBank/DDBJ databases">
        <title>Bacterial strain isolated from the female urinary microbiota.</title>
        <authorList>
            <person name="Thomas-White K."/>
            <person name="Kumar N."/>
            <person name="Forster S."/>
            <person name="Putonti C."/>
            <person name="Lawley T."/>
            <person name="Wolfe A.J."/>
        </authorList>
    </citation>
    <scope>NUCLEOTIDE SEQUENCE [LARGE SCALE GENOMIC DNA]</scope>
    <source>
        <strain evidence="22 23">UMB1301</strain>
    </source>
</reference>
<comment type="similarity">
    <text evidence="4 19">Belongs to the CarB family.</text>
</comment>
<dbReference type="InterPro" id="IPR005480">
    <property type="entry name" value="CPSase_lsu_oligo"/>
</dbReference>
<dbReference type="PROSITE" id="PS51257">
    <property type="entry name" value="PROKAR_LIPOPROTEIN"/>
    <property type="match status" value="1"/>
</dbReference>
<feature type="domain" description="ATP-grasp" evidence="20">
    <location>
        <begin position="680"/>
        <end position="871"/>
    </location>
</feature>
<feature type="binding site" evidence="19">
    <location>
        <position position="716"/>
    </location>
    <ligand>
        <name>ATP</name>
        <dbReference type="ChEBI" id="CHEBI:30616"/>
        <label>2</label>
    </ligand>
</feature>
<feature type="binding site" evidence="19">
    <location>
        <position position="842"/>
    </location>
    <ligand>
        <name>ATP</name>
        <dbReference type="ChEBI" id="CHEBI:30616"/>
        <label>2</label>
    </ligand>
</feature>
<feature type="region of interest" description="Allosteric domain" evidence="19">
    <location>
        <begin position="952"/>
        <end position="1089"/>
    </location>
</feature>
<name>A0A2N6VQM2_9MICO</name>
<dbReference type="FunFam" id="3.30.1490.20:FF:000001">
    <property type="entry name" value="Carbamoyl-phosphate synthase large chain"/>
    <property type="match status" value="1"/>
</dbReference>
<dbReference type="SMART" id="SM00851">
    <property type="entry name" value="MGS"/>
    <property type="match status" value="1"/>
</dbReference>
<dbReference type="InterPro" id="IPR011607">
    <property type="entry name" value="MGS-like_dom"/>
</dbReference>
<feature type="binding site" evidence="19">
    <location>
        <position position="301"/>
    </location>
    <ligand>
        <name>Mg(2+)</name>
        <dbReference type="ChEBI" id="CHEBI:18420"/>
        <label>2</label>
    </ligand>
</feature>
<keyword evidence="7 19" id="KW-0028">Amino-acid biosynthesis</keyword>
<dbReference type="GO" id="GO:0046872">
    <property type="term" value="F:metal ion binding"/>
    <property type="evidence" value="ECO:0007669"/>
    <property type="project" value="UniProtKB-KW"/>
</dbReference>
<feature type="binding site" evidence="19">
    <location>
        <position position="243"/>
    </location>
    <ligand>
        <name>ATP</name>
        <dbReference type="ChEBI" id="CHEBI:30616"/>
        <label>1</label>
    </ligand>
</feature>
<evidence type="ECO:0000256" key="11">
    <source>
        <dbReference type="ARBA" id="ARBA00022840"/>
    </source>
</evidence>
<dbReference type="InterPro" id="IPR005479">
    <property type="entry name" value="CPAse_ATP-bd"/>
</dbReference>
<dbReference type="GO" id="GO:0006526">
    <property type="term" value="P:L-arginine biosynthetic process"/>
    <property type="evidence" value="ECO:0007669"/>
    <property type="project" value="UniProtKB-UniRule"/>
</dbReference>
<keyword evidence="13 19" id="KW-0665">Pyrimidine biosynthesis</keyword>
<dbReference type="PROSITE" id="PS51855">
    <property type="entry name" value="MGS"/>
    <property type="match status" value="1"/>
</dbReference>
<evidence type="ECO:0000256" key="4">
    <source>
        <dbReference type="ARBA" id="ARBA00009799"/>
    </source>
</evidence>
<feature type="binding site" evidence="19">
    <location>
        <position position="299"/>
    </location>
    <ligand>
        <name>Mn(2+)</name>
        <dbReference type="ChEBI" id="CHEBI:29035"/>
        <label>1</label>
    </ligand>
</feature>
<dbReference type="Gene3D" id="3.40.50.20">
    <property type="match status" value="2"/>
</dbReference>
<comment type="caution">
    <text evidence="22">The sequence shown here is derived from an EMBL/GenBank/DDBJ whole genome shotgun (WGS) entry which is preliminary data.</text>
</comment>
<evidence type="ECO:0000313" key="22">
    <source>
        <dbReference type="EMBL" id="PMD06435.1"/>
    </source>
</evidence>
<evidence type="ECO:0000256" key="14">
    <source>
        <dbReference type="ARBA" id="ARBA00023211"/>
    </source>
</evidence>
<feature type="binding site" evidence="19">
    <location>
        <position position="842"/>
    </location>
    <ligand>
        <name>Mg(2+)</name>
        <dbReference type="ChEBI" id="CHEBI:18420"/>
        <label>3</label>
    </ligand>
</feature>
<feature type="region of interest" description="Carboxyphosphate synthetic domain" evidence="19">
    <location>
        <begin position="1"/>
        <end position="402"/>
    </location>
</feature>
<feature type="binding site" evidence="19">
    <location>
        <position position="842"/>
    </location>
    <ligand>
        <name>Mg(2+)</name>
        <dbReference type="ChEBI" id="CHEBI:18420"/>
        <label>4</label>
    </ligand>
</feature>
<evidence type="ECO:0000256" key="6">
    <source>
        <dbReference type="ARBA" id="ARBA00022598"/>
    </source>
</evidence>
<feature type="binding site" evidence="19">
    <location>
        <position position="299"/>
    </location>
    <ligand>
        <name>Mg(2+)</name>
        <dbReference type="ChEBI" id="CHEBI:18420"/>
        <label>2</label>
    </ligand>
</feature>
<comment type="domain">
    <text evidence="19">The large subunit is composed of 2 ATP-grasp domains that are involved in binding the 2 ATP molecules needed for carbamoyl phosphate synthesis. The N-terminal ATP-grasp domain (referred to as the carboxyphosphate synthetic component) catalyzes the ATP-dependent phosphorylation of hydrogencarbonate to carboxyphosphate and the subsequent nucleophilic attack by ammonia to form a carbamate intermediate. The C-terminal ATP-grasp domain (referred to as the carbamoyl phosphate synthetic component) then catalyzes the phosphorylation of carbamate with the second ATP to form the end product carbamoyl phosphate. The reactive and unstable enzyme intermediates are sequentially channeled from one active site to the next through the interior of the protein over a distance of at least 96 A.</text>
</comment>
<feature type="binding site" evidence="19">
    <location>
        <position position="844"/>
    </location>
    <ligand>
        <name>Mn(2+)</name>
        <dbReference type="ChEBI" id="CHEBI:29035"/>
        <label>4</label>
    </ligand>
</feature>
<evidence type="ECO:0000256" key="9">
    <source>
        <dbReference type="ARBA" id="ARBA00022737"/>
    </source>
</evidence>
<feature type="domain" description="MGS-like" evidence="21">
    <location>
        <begin position="952"/>
        <end position="1089"/>
    </location>
</feature>
<feature type="binding site" evidence="19">
    <location>
        <position position="215"/>
    </location>
    <ligand>
        <name>ATP</name>
        <dbReference type="ChEBI" id="CHEBI:30616"/>
        <label>1</label>
    </ligand>
</feature>
<feature type="binding site" evidence="19">
    <location>
        <position position="129"/>
    </location>
    <ligand>
        <name>ATP</name>
        <dbReference type="ChEBI" id="CHEBI:30616"/>
        <label>1</label>
    </ligand>
</feature>
<gene>
    <name evidence="19 22" type="primary">carB</name>
    <name evidence="22" type="ORF">CJ199_03465</name>
</gene>
<dbReference type="GO" id="GO:0005737">
    <property type="term" value="C:cytoplasm"/>
    <property type="evidence" value="ECO:0007669"/>
    <property type="project" value="TreeGrafter"/>
</dbReference>
<dbReference type="GO" id="GO:0006541">
    <property type="term" value="P:glutamine metabolic process"/>
    <property type="evidence" value="ECO:0007669"/>
    <property type="project" value="TreeGrafter"/>
</dbReference>
<dbReference type="GO" id="GO:0044205">
    <property type="term" value="P:'de novo' UMP biosynthetic process"/>
    <property type="evidence" value="ECO:0007669"/>
    <property type="project" value="UniProtKB-UniRule"/>
</dbReference>
<keyword evidence="8" id="KW-0479">Metal-binding</keyword>
<feature type="binding site" evidence="19">
    <location>
        <position position="842"/>
    </location>
    <ligand>
        <name>Mn(2+)</name>
        <dbReference type="ChEBI" id="CHEBI:29035"/>
        <label>3</label>
    </ligand>
</feature>
<dbReference type="Pfam" id="PF02142">
    <property type="entry name" value="MGS"/>
    <property type="match status" value="1"/>
</dbReference>
<dbReference type="UniPathway" id="UPA00068">
    <property type="reaction ID" value="UER00171"/>
</dbReference>
<dbReference type="InterPro" id="IPR011761">
    <property type="entry name" value="ATP-grasp"/>
</dbReference>
<feature type="binding site" evidence="19">
    <location>
        <position position="757"/>
    </location>
    <ligand>
        <name>ATP</name>
        <dbReference type="ChEBI" id="CHEBI:30616"/>
        <label>2</label>
    </ligand>
</feature>
<comment type="function">
    <text evidence="17 19">Large subunit of the glutamine-dependent carbamoyl phosphate synthetase (CPSase). CPSase catalyzes the formation of carbamoyl phosphate from the ammonia moiety of glutamine, carbonate, and phosphate donated by ATP, constituting the first step of 2 biosynthetic pathways, one leading to arginine and/or urea and the other to pyrimidine nucleotides. The large subunit (synthetase) binds the substrates ammonia (free or transferred from glutamine from the small subunit), hydrogencarbonate and ATP and carries out an ATP-coupled ligase reaction, activating hydrogencarbonate by forming carboxy phosphate which reacts with ammonia to form carbamoyl phosphate.</text>
</comment>
<feature type="binding site" evidence="19">
    <location>
        <position position="789"/>
    </location>
    <ligand>
        <name>ATP</name>
        <dbReference type="ChEBI" id="CHEBI:30616"/>
        <label>2</label>
    </ligand>
</feature>
<feature type="binding site" evidence="19">
    <location>
        <position position="175"/>
    </location>
    <ligand>
        <name>ATP</name>
        <dbReference type="ChEBI" id="CHEBI:30616"/>
        <label>1</label>
    </ligand>
</feature>
<comment type="catalytic activity">
    <reaction evidence="16 19">
        <text>hydrogencarbonate + L-glutamine + 2 ATP + H2O = carbamoyl phosphate + L-glutamate + 2 ADP + phosphate + 2 H(+)</text>
        <dbReference type="Rhea" id="RHEA:18633"/>
        <dbReference type="ChEBI" id="CHEBI:15377"/>
        <dbReference type="ChEBI" id="CHEBI:15378"/>
        <dbReference type="ChEBI" id="CHEBI:17544"/>
        <dbReference type="ChEBI" id="CHEBI:29985"/>
        <dbReference type="ChEBI" id="CHEBI:30616"/>
        <dbReference type="ChEBI" id="CHEBI:43474"/>
        <dbReference type="ChEBI" id="CHEBI:58228"/>
        <dbReference type="ChEBI" id="CHEBI:58359"/>
        <dbReference type="ChEBI" id="CHEBI:456216"/>
        <dbReference type="EC" id="6.3.5.5"/>
    </reaction>
</comment>
<dbReference type="PROSITE" id="PS00867">
    <property type="entry name" value="CPSASE_2"/>
    <property type="match status" value="2"/>
</dbReference>
<dbReference type="AlphaFoldDB" id="A0A2N6VQM2"/>
<keyword evidence="9 19" id="KW-0677">Repeat</keyword>
<dbReference type="InterPro" id="IPR005483">
    <property type="entry name" value="CPSase_dom"/>
</dbReference>
<dbReference type="GO" id="GO:0004088">
    <property type="term" value="F:carbamoyl-phosphate synthase (glutamine-hydrolyzing) activity"/>
    <property type="evidence" value="ECO:0007669"/>
    <property type="project" value="UniProtKB-UniRule"/>
</dbReference>
<dbReference type="InterPro" id="IPR058047">
    <property type="entry name" value="CPSase_preATP-grasp"/>
</dbReference>
<dbReference type="GO" id="GO:0005524">
    <property type="term" value="F:ATP binding"/>
    <property type="evidence" value="ECO:0007669"/>
    <property type="project" value="UniProtKB-UniRule"/>
</dbReference>
<evidence type="ECO:0000256" key="3">
    <source>
        <dbReference type="ARBA" id="ARBA00005077"/>
    </source>
</evidence>
<comment type="cofactor">
    <cofactor evidence="19">
        <name>Mg(2+)</name>
        <dbReference type="ChEBI" id="CHEBI:18420"/>
    </cofactor>
    <cofactor evidence="19">
        <name>Mn(2+)</name>
        <dbReference type="ChEBI" id="CHEBI:29035"/>
    </cofactor>
    <text evidence="19">Binds 4 Mg(2+) or Mn(2+) ions per subunit.</text>
</comment>
<feature type="binding site" evidence="19">
    <location>
        <position position="208"/>
    </location>
    <ligand>
        <name>ATP</name>
        <dbReference type="ChEBI" id="CHEBI:30616"/>
        <label>1</label>
    </ligand>
</feature>
<dbReference type="GO" id="GO:0004087">
    <property type="term" value="F:carbamoyl-phosphate synthase (ammonia) activity"/>
    <property type="evidence" value="ECO:0007669"/>
    <property type="project" value="UniProtKB-EC"/>
</dbReference>
<feature type="binding site" evidence="19">
    <location>
        <position position="299"/>
    </location>
    <ligand>
        <name>ATP</name>
        <dbReference type="ChEBI" id="CHEBI:30616"/>
        <label>1</label>
    </ligand>
</feature>
<dbReference type="NCBIfam" id="NF009455">
    <property type="entry name" value="PRK12815.1"/>
    <property type="match status" value="1"/>
</dbReference>
<keyword evidence="10 19" id="KW-0547">Nucleotide-binding</keyword>
<feature type="binding site" evidence="19">
    <location>
        <position position="844"/>
    </location>
    <ligand>
        <name>Mg(2+)</name>
        <dbReference type="ChEBI" id="CHEBI:18420"/>
        <label>4</label>
    </ligand>
</feature>
<dbReference type="Gene3D" id="3.30.470.20">
    <property type="entry name" value="ATP-grasp fold, B domain"/>
    <property type="match status" value="2"/>
</dbReference>
<dbReference type="InterPro" id="IPR013815">
    <property type="entry name" value="ATP_grasp_subdomain_1"/>
</dbReference>
<comment type="pathway">
    <text evidence="2 19">Pyrimidine metabolism; UMP biosynthesis via de novo pathway; (S)-dihydroorotate from bicarbonate: step 1/3.</text>
</comment>
<dbReference type="Pfam" id="PF25596">
    <property type="entry name" value="CPSase_L_D1"/>
    <property type="match status" value="2"/>
</dbReference>
<feature type="binding site" evidence="19">
    <location>
        <position position="285"/>
    </location>
    <ligand>
        <name>Mg(2+)</name>
        <dbReference type="ChEBI" id="CHEBI:18420"/>
        <label>1</label>
    </ligand>
</feature>
<dbReference type="InterPro" id="IPR036914">
    <property type="entry name" value="MGS-like_dom_sf"/>
</dbReference>
<evidence type="ECO:0000256" key="2">
    <source>
        <dbReference type="ARBA" id="ARBA00004812"/>
    </source>
</evidence>
<dbReference type="Proteomes" id="UP000235598">
    <property type="component" value="Unassembled WGS sequence"/>
</dbReference>
<evidence type="ECO:0000313" key="23">
    <source>
        <dbReference type="Proteomes" id="UP000235598"/>
    </source>
</evidence>
<feature type="binding site" evidence="19">
    <location>
        <position position="299"/>
    </location>
    <ligand>
        <name>Mn(2+)</name>
        <dbReference type="ChEBI" id="CHEBI:29035"/>
        <label>2</label>
    </ligand>
</feature>
<proteinExistence type="inferred from homology"/>
<dbReference type="Pfam" id="PF02787">
    <property type="entry name" value="CPSase_L_D3"/>
    <property type="match status" value="1"/>
</dbReference>
<feature type="binding site" evidence="19">
    <location>
        <position position="301"/>
    </location>
    <ligand>
        <name>Mn(2+)</name>
        <dbReference type="ChEBI" id="CHEBI:29035"/>
        <label>2</label>
    </ligand>
</feature>
<keyword evidence="6 19" id="KW-0436">Ligase</keyword>